<dbReference type="RefSeq" id="WP_184750333.1">
    <property type="nucleotide sequence ID" value="NZ_BAAAJR010000010.1"/>
</dbReference>
<organism evidence="1 2">
    <name type="scientific">Microbacterium thalassium</name>
    <dbReference type="NCBI Taxonomy" id="362649"/>
    <lineage>
        <taxon>Bacteria</taxon>
        <taxon>Bacillati</taxon>
        <taxon>Actinomycetota</taxon>
        <taxon>Actinomycetes</taxon>
        <taxon>Micrococcales</taxon>
        <taxon>Microbacteriaceae</taxon>
        <taxon>Microbacterium</taxon>
    </lineage>
</organism>
<dbReference type="AlphaFoldDB" id="A0A7X0KUJ3"/>
<proteinExistence type="predicted"/>
<name>A0A7X0KUJ3_9MICO</name>
<dbReference type="Proteomes" id="UP000537775">
    <property type="component" value="Unassembled WGS sequence"/>
</dbReference>
<gene>
    <name evidence="1" type="ORF">HD594_001486</name>
</gene>
<dbReference type="EMBL" id="JACHML010000001">
    <property type="protein sequence ID" value="MBB6391173.1"/>
    <property type="molecule type" value="Genomic_DNA"/>
</dbReference>
<evidence type="ECO:0000313" key="2">
    <source>
        <dbReference type="Proteomes" id="UP000537775"/>
    </source>
</evidence>
<evidence type="ECO:0000313" key="1">
    <source>
        <dbReference type="EMBL" id="MBB6391173.1"/>
    </source>
</evidence>
<accession>A0A7X0KUJ3</accession>
<protein>
    <submittedName>
        <fullName evidence="1">Uncharacterized protein</fullName>
    </submittedName>
</protein>
<keyword evidence="2" id="KW-1185">Reference proteome</keyword>
<sequence>MDSTTFTAYRLDQHRAQQLARESELIRRQRERASVTAAPYTNTHTGLIARLLRAASHRGGRNRVASAH</sequence>
<reference evidence="1 2" key="1">
    <citation type="submission" date="2020-08" db="EMBL/GenBank/DDBJ databases">
        <title>Sequencing the genomes of 1000 actinobacteria strains.</title>
        <authorList>
            <person name="Klenk H.-P."/>
        </authorList>
    </citation>
    <scope>NUCLEOTIDE SEQUENCE [LARGE SCALE GENOMIC DNA]</scope>
    <source>
        <strain evidence="1 2">DSM 12511</strain>
    </source>
</reference>
<comment type="caution">
    <text evidence="1">The sequence shown here is derived from an EMBL/GenBank/DDBJ whole genome shotgun (WGS) entry which is preliminary data.</text>
</comment>